<dbReference type="PRINTS" id="PR00332">
    <property type="entry name" value="HISTRIAD"/>
</dbReference>
<dbReference type="InterPro" id="IPR019808">
    <property type="entry name" value="Histidine_triad_CS"/>
</dbReference>
<dbReference type="PaxDb" id="1435377-SUSAZ_04780"/>
<dbReference type="CDD" id="cd01277">
    <property type="entry name" value="HINT_subgroup"/>
    <property type="match status" value="1"/>
</dbReference>
<protein>
    <submittedName>
        <fullName evidence="5">HIT family hydrolase</fullName>
    </submittedName>
</protein>
<dbReference type="AlphaFoldDB" id="A0A0U2VU58"/>
<dbReference type="PANTHER" id="PTHR46648">
    <property type="entry name" value="HIT FAMILY PROTEIN 1"/>
    <property type="match status" value="1"/>
</dbReference>
<evidence type="ECO:0000313" key="8">
    <source>
        <dbReference type="Proteomes" id="UP000065473"/>
    </source>
</evidence>
<dbReference type="InterPro" id="IPR039384">
    <property type="entry name" value="HINT"/>
</dbReference>
<dbReference type="GO" id="GO:0009117">
    <property type="term" value="P:nucleotide metabolic process"/>
    <property type="evidence" value="ECO:0007669"/>
    <property type="project" value="TreeGrafter"/>
</dbReference>
<evidence type="ECO:0000313" key="6">
    <source>
        <dbReference type="EMBL" id="ALU31443.1"/>
    </source>
</evidence>
<gene>
    <name evidence="5" type="ORF">ATY89_01300</name>
    <name evidence="6" type="ORF">ATZ20_04335</name>
</gene>
<evidence type="ECO:0000256" key="2">
    <source>
        <dbReference type="PIRSR" id="PIRSR601310-3"/>
    </source>
</evidence>
<evidence type="ECO:0000256" key="3">
    <source>
        <dbReference type="PROSITE-ProRule" id="PRU00464"/>
    </source>
</evidence>
<dbReference type="Gene3D" id="3.30.428.10">
    <property type="entry name" value="HIT-like"/>
    <property type="match status" value="1"/>
</dbReference>
<keyword evidence="5" id="KW-0378">Hydrolase</keyword>
<dbReference type="SUPFAM" id="SSF54197">
    <property type="entry name" value="HIT-like"/>
    <property type="match status" value="1"/>
</dbReference>
<dbReference type="InterPro" id="IPR036265">
    <property type="entry name" value="HIT-like_sf"/>
</dbReference>
<dbReference type="GeneID" id="14551541"/>
<dbReference type="InterPro" id="IPR001310">
    <property type="entry name" value="Histidine_triad_HIT"/>
</dbReference>
<sequence length="148" mass="17143">MCVFCKIVNGEEEGYIVYRDNYYTAFLDKYPIAPGHTLLVTNAHFENILDTSETHLNDLGKTIKMLANSIKRAVKADGIRVVSNAGRSAMQIVFHFHVHIIPTWENGYPEDFADFKPRTLLPREYYEKARTLIYNEVNRSNHNSYLIE</sequence>
<evidence type="ECO:0000256" key="1">
    <source>
        <dbReference type="PIRSR" id="PIRSR601310-1"/>
    </source>
</evidence>
<dbReference type="PROSITE" id="PS51084">
    <property type="entry name" value="HIT_2"/>
    <property type="match status" value="1"/>
</dbReference>
<evidence type="ECO:0000259" key="4">
    <source>
        <dbReference type="PROSITE" id="PS51084"/>
    </source>
</evidence>
<reference evidence="7 8" key="1">
    <citation type="submission" date="2015-12" db="EMBL/GenBank/DDBJ databases">
        <title>A stable core within a dynamic pangenome in Sulfolobus acidocaldarius.</title>
        <authorList>
            <person name="Anderson R."/>
            <person name="Kouris A."/>
            <person name="Seward C."/>
            <person name="Campbell K."/>
            <person name="Whitaker R."/>
        </authorList>
    </citation>
    <scope>NUCLEOTIDE SEQUENCE [LARGE SCALE GENOMIC DNA]</scope>
    <source>
        <strain evidence="5 8">GG12-C01-09</strain>
        <strain evidence="6 7">NG05B_CO5_07</strain>
    </source>
</reference>
<dbReference type="PANTHER" id="PTHR46648:SF1">
    <property type="entry name" value="ADENOSINE 5'-MONOPHOSPHORAMIDASE HNT1"/>
    <property type="match status" value="1"/>
</dbReference>
<evidence type="ECO:0000313" key="5">
    <source>
        <dbReference type="EMBL" id="ALU28724.1"/>
    </source>
</evidence>
<dbReference type="Pfam" id="PF01230">
    <property type="entry name" value="HIT"/>
    <property type="match status" value="1"/>
</dbReference>
<dbReference type="Proteomes" id="UP000065473">
    <property type="component" value="Chromosome"/>
</dbReference>
<dbReference type="InterPro" id="IPR011146">
    <property type="entry name" value="HIT-like"/>
</dbReference>
<dbReference type="RefSeq" id="WP_024083597.1">
    <property type="nucleotide sequence ID" value="NZ_BHWZ01000002.1"/>
</dbReference>
<feature type="short sequence motif" description="Histidine triad motif" evidence="2 3">
    <location>
        <begin position="95"/>
        <end position="99"/>
    </location>
</feature>
<dbReference type="OrthoDB" id="26806at2157"/>
<organism evidence="5 8">
    <name type="scientific">Sulfolobus acidocaldarius</name>
    <dbReference type="NCBI Taxonomy" id="2285"/>
    <lineage>
        <taxon>Archaea</taxon>
        <taxon>Thermoproteota</taxon>
        <taxon>Thermoprotei</taxon>
        <taxon>Sulfolobales</taxon>
        <taxon>Sulfolobaceae</taxon>
        <taxon>Sulfolobus</taxon>
    </lineage>
</organism>
<dbReference type="STRING" id="1435377.SUSAZ_04780"/>
<dbReference type="Proteomes" id="UP000060043">
    <property type="component" value="Chromosome"/>
</dbReference>
<dbReference type="EMBL" id="CP013694">
    <property type="protein sequence ID" value="ALU28724.1"/>
    <property type="molecule type" value="Genomic_DNA"/>
</dbReference>
<proteinExistence type="predicted"/>
<dbReference type="EMBL" id="CP013695">
    <property type="protein sequence ID" value="ALU31443.1"/>
    <property type="molecule type" value="Genomic_DNA"/>
</dbReference>
<name>A0A0U2VU58_9CREN</name>
<dbReference type="GO" id="GO:0016787">
    <property type="term" value="F:hydrolase activity"/>
    <property type="evidence" value="ECO:0007669"/>
    <property type="project" value="UniProtKB-KW"/>
</dbReference>
<dbReference type="PROSITE" id="PS00892">
    <property type="entry name" value="HIT_1"/>
    <property type="match status" value="1"/>
</dbReference>
<evidence type="ECO:0000313" key="7">
    <source>
        <dbReference type="Proteomes" id="UP000060043"/>
    </source>
</evidence>
<feature type="domain" description="HIT" evidence="4">
    <location>
        <begin position="3"/>
        <end position="110"/>
    </location>
</feature>
<accession>A0A0U2VU58</accession>
<feature type="active site" description="Tele-AMP-histidine intermediate" evidence="1">
    <location>
        <position position="97"/>
    </location>
</feature>